<keyword evidence="1" id="KW-0812">Transmembrane</keyword>
<evidence type="ECO:0000313" key="3">
    <source>
        <dbReference type="Proteomes" id="UP000184529"/>
    </source>
</evidence>
<gene>
    <name evidence="2" type="ORF">SAMN02745219_03456</name>
</gene>
<organism evidence="2 3">
    <name type="scientific">Desulfofundulus thermosubterraneus DSM 16057</name>
    <dbReference type="NCBI Taxonomy" id="1121432"/>
    <lineage>
        <taxon>Bacteria</taxon>
        <taxon>Bacillati</taxon>
        <taxon>Bacillota</taxon>
        <taxon>Clostridia</taxon>
        <taxon>Eubacteriales</taxon>
        <taxon>Peptococcaceae</taxon>
        <taxon>Desulfofundulus</taxon>
    </lineage>
</organism>
<feature type="transmembrane region" description="Helical" evidence="1">
    <location>
        <begin position="37"/>
        <end position="55"/>
    </location>
</feature>
<evidence type="ECO:0000256" key="1">
    <source>
        <dbReference type="SAM" id="Phobius"/>
    </source>
</evidence>
<feature type="transmembrane region" description="Helical" evidence="1">
    <location>
        <begin position="62"/>
        <end position="80"/>
    </location>
</feature>
<name>A0A1M6MJF2_9FIRM</name>
<keyword evidence="1" id="KW-0472">Membrane</keyword>
<accession>A0A1M6MJF2</accession>
<dbReference type="EMBL" id="FQZM01000072">
    <property type="protein sequence ID" value="SHJ83611.1"/>
    <property type="molecule type" value="Genomic_DNA"/>
</dbReference>
<dbReference type="OrthoDB" id="2606558at2"/>
<dbReference type="AlphaFoldDB" id="A0A1M6MJF2"/>
<dbReference type="STRING" id="1121432.SAMN02745219_03456"/>
<evidence type="ECO:0000313" key="2">
    <source>
        <dbReference type="EMBL" id="SHJ83611.1"/>
    </source>
</evidence>
<dbReference type="Proteomes" id="UP000184529">
    <property type="component" value="Unassembled WGS sequence"/>
</dbReference>
<dbReference type="RefSeq" id="WP_072871527.1">
    <property type="nucleotide sequence ID" value="NZ_FQZM01000072.1"/>
</dbReference>
<protein>
    <submittedName>
        <fullName evidence="2">Uncharacterized protein</fullName>
    </submittedName>
</protein>
<sequence length="175" mass="20629">MIYKFAYVMVIMVFISVLIFANSLIREIPDEWKLKAAVIIVSFLSWIFFIGWYVAKKNEKVIALLCCIYLAVAPLAYWYWSETAFERAISLTVEYENRLKEWQNYKDLVPDKQWEKWNNYLSNKLKIADCQAGIYLYQKREDIPWHLVIASLVGIILSTFIGIDMSKSSDKERSD</sequence>
<feature type="transmembrane region" description="Helical" evidence="1">
    <location>
        <begin position="143"/>
        <end position="163"/>
    </location>
</feature>
<feature type="transmembrane region" description="Helical" evidence="1">
    <location>
        <begin position="5"/>
        <end position="25"/>
    </location>
</feature>
<proteinExistence type="predicted"/>
<reference evidence="3" key="1">
    <citation type="submission" date="2016-11" db="EMBL/GenBank/DDBJ databases">
        <authorList>
            <person name="Varghese N."/>
            <person name="Submissions S."/>
        </authorList>
    </citation>
    <scope>NUCLEOTIDE SEQUENCE [LARGE SCALE GENOMIC DNA]</scope>
    <source>
        <strain evidence="3">DSM 16057</strain>
    </source>
</reference>
<keyword evidence="1" id="KW-1133">Transmembrane helix</keyword>
<keyword evidence="3" id="KW-1185">Reference proteome</keyword>